<reference evidence="1 2" key="1">
    <citation type="journal article" date="2008" name="Proc. Natl. Acad. Sci. U.S.A.">
        <title>Niche adaptation and genome expansion in the chlorophyll d-producing cyanobacterium Acaryochloris marina.</title>
        <authorList>
            <person name="Swingley W.D."/>
            <person name="Chen M."/>
            <person name="Cheung P.C."/>
            <person name="Conrad A.L."/>
            <person name="Dejesa L.C."/>
            <person name="Hao J."/>
            <person name="Honchak B.M."/>
            <person name="Karbach L.E."/>
            <person name="Kurdoglu A."/>
            <person name="Lahiri S."/>
            <person name="Mastrian S.D."/>
            <person name="Miyashita H."/>
            <person name="Page L."/>
            <person name="Ramakrishna P."/>
            <person name="Satoh S."/>
            <person name="Sattley W.M."/>
            <person name="Shimada Y."/>
            <person name="Taylor H.L."/>
            <person name="Tomo T."/>
            <person name="Tsuchiya T."/>
            <person name="Wang Z.T."/>
            <person name="Raymond J."/>
            <person name="Mimuro M."/>
            <person name="Blankenship R.E."/>
            <person name="Touchman J.W."/>
        </authorList>
    </citation>
    <scope>NUCLEOTIDE SEQUENCE [LARGE SCALE GENOMIC DNA]</scope>
    <source>
        <strain evidence="2">MBIC 11017</strain>
    </source>
</reference>
<accession>B0C5H0</accession>
<dbReference type="KEGG" id="amr:AM1_2538"/>
<dbReference type="HOGENOM" id="CLU_2406525_0_0_3"/>
<sequence length="92" mass="10522">MSQFDVVNKEFYAIYERDSGKPLVRRIKAEDHDNAWDVAEALGQNLVDVVDIPPTGDVEFAEDDIAPKTWQMDRQDLSVEWNERIANKIDGA</sequence>
<evidence type="ECO:0000313" key="2">
    <source>
        <dbReference type="Proteomes" id="UP000000268"/>
    </source>
</evidence>
<dbReference type="Proteomes" id="UP000000268">
    <property type="component" value="Chromosome"/>
</dbReference>
<keyword evidence="2" id="KW-1185">Reference proteome</keyword>
<dbReference type="OrthoDB" id="9836271at2"/>
<organism evidence="1 2">
    <name type="scientific">Acaryochloris marina (strain MBIC 11017)</name>
    <dbReference type="NCBI Taxonomy" id="329726"/>
    <lineage>
        <taxon>Bacteria</taxon>
        <taxon>Bacillati</taxon>
        <taxon>Cyanobacteriota</taxon>
        <taxon>Cyanophyceae</taxon>
        <taxon>Acaryochloridales</taxon>
        <taxon>Acaryochloridaceae</taxon>
        <taxon>Acaryochloris</taxon>
    </lineage>
</organism>
<gene>
    <name evidence="1" type="ordered locus">AM1_2538</name>
</gene>
<name>B0C5H0_ACAM1</name>
<protein>
    <submittedName>
        <fullName evidence="1">Uncharacterized protein</fullName>
    </submittedName>
</protein>
<dbReference type="RefSeq" id="WP_012163005.1">
    <property type="nucleotide sequence ID" value="NC_009925.1"/>
</dbReference>
<proteinExistence type="predicted"/>
<dbReference type="EMBL" id="CP000828">
    <property type="protein sequence ID" value="ABW27546.1"/>
    <property type="molecule type" value="Genomic_DNA"/>
</dbReference>
<dbReference type="AlphaFoldDB" id="B0C5H0"/>
<evidence type="ECO:0000313" key="1">
    <source>
        <dbReference type="EMBL" id="ABW27546.1"/>
    </source>
</evidence>